<keyword evidence="4" id="KW-1185">Reference proteome</keyword>
<gene>
    <name evidence="2" type="ORF">GUITHDRAFT_66452</name>
</gene>
<reference evidence="3" key="3">
    <citation type="submission" date="2016-03" db="UniProtKB">
        <authorList>
            <consortium name="EnsemblProtists"/>
        </authorList>
    </citation>
    <scope>IDENTIFICATION</scope>
</reference>
<dbReference type="OrthoDB" id="439917at2759"/>
<dbReference type="PANTHER" id="PTHR46104:SF1">
    <property type="entry name" value="GENE 9195-RELATED"/>
    <property type="match status" value="1"/>
</dbReference>
<feature type="non-terminal residue" evidence="2">
    <location>
        <position position="1"/>
    </location>
</feature>
<dbReference type="AlphaFoldDB" id="L1JQD5"/>
<dbReference type="SMART" id="SM01411">
    <property type="entry name" value="Ephrin_rec_like"/>
    <property type="match status" value="4"/>
</dbReference>
<sequence>MLGPGTECLPCPKGTYAHSSSTSCTTCPDVHSTTQEDRSISLTDCFCLAGYFGTLSLNQSCSICPPNHFCPRGAAQPTPCPAGSSSPRGTKEVTDCVCNPGYTGPNGGPCSVCLPGSSCEGGWVDPLSCPSGTFSTQGQTFCTHCTRCPANSTSIKGSTSVSQCTCIAGYAGSISQLGGNCSACPAGSFSLGNWSSCCSCPAGSTSEEASPSADACMCDVG</sequence>
<dbReference type="HOGENOM" id="CLU_1253490_0_0_1"/>
<dbReference type="Pfam" id="PF07699">
    <property type="entry name" value="Ephrin_rec_like"/>
    <property type="match status" value="1"/>
</dbReference>
<accession>L1JQD5</accession>
<reference evidence="2 4" key="1">
    <citation type="journal article" date="2012" name="Nature">
        <title>Algal genomes reveal evolutionary mosaicism and the fate of nucleomorphs.</title>
        <authorList>
            <consortium name="DOE Joint Genome Institute"/>
            <person name="Curtis B.A."/>
            <person name="Tanifuji G."/>
            <person name="Burki F."/>
            <person name="Gruber A."/>
            <person name="Irimia M."/>
            <person name="Maruyama S."/>
            <person name="Arias M.C."/>
            <person name="Ball S.G."/>
            <person name="Gile G.H."/>
            <person name="Hirakawa Y."/>
            <person name="Hopkins J.F."/>
            <person name="Kuo A."/>
            <person name="Rensing S.A."/>
            <person name="Schmutz J."/>
            <person name="Symeonidi A."/>
            <person name="Elias M."/>
            <person name="Eveleigh R.J."/>
            <person name="Herman E.K."/>
            <person name="Klute M.J."/>
            <person name="Nakayama T."/>
            <person name="Obornik M."/>
            <person name="Reyes-Prieto A."/>
            <person name="Armbrust E.V."/>
            <person name="Aves S.J."/>
            <person name="Beiko R.G."/>
            <person name="Coutinho P."/>
            <person name="Dacks J.B."/>
            <person name="Durnford D.G."/>
            <person name="Fast N.M."/>
            <person name="Green B.R."/>
            <person name="Grisdale C.J."/>
            <person name="Hempel F."/>
            <person name="Henrissat B."/>
            <person name="Hoppner M.P."/>
            <person name="Ishida K."/>
            <person name="Kim E."/>
            <person name="Koreny L."/>
            <person name="Kroth P.G."/>
            <person name="Liu Y."/>
            <person name="Malik S.B."/>
            <person name="Maier U.G."/>
            <person name="McRose D."/>
            <person name="Mock T."/>
            <person name="Neilson J.A."/>
            <person name="Onodera N.T."/>
            <person name="Poole A.M."/>
            <person name="Pritham E.J."/>
            <person name="Richards T.A."/>
            <person name="Rocap G."/>
            <person name="Roy S.W."/>
            <person name="Sarai C."/>
            <person name="Schaack S."/>
            <person name="Shirato S."/>
            <person name="Slamovits C.H."/>
            <person name="Spencer D.F."/>
            <person name="Suzuki S."/>
            <person name="Worden A.Z."/>
            <person name="Zauner S."/>
            <person name="Barry K."/>
            <person name="Bell C."/>
            <person name="Bharti A.K."/>
            <person name="Crow J.A."/>
            <person name="Grimwood J."/>
            <person name="Kramer R."/>
            <person name="Lindquist E."/>
            <person name="Lucas S."/>
            <person name="Salamov A."/>
            <person name="McFadden G.I."/>
            <person name="Lane C.E."/>
            <person name="Keeling P.J."/>
            <person name="Gray M.W."/>
            <person name="Grigoriev I.V."/>
            <person name="Archibald J.M."/>
        </authorList>
    </citation>
    <scope>NUCLEOTIDE SEQUENCE</scope>
    <source>
        <strain evidence="2 4">CCMP2712</strain>
    </source>
</reference>
<dbReference type="KEGG" id="gtt:GUITHDRAFT_66452"/>
<feature type="domain" description="Tyrosine-protein kinase ephrin type A/B receptor-like" evidence="1">
    <location>
        <begin position="7"/>
        <end position="45"/>
    </location>
</feature>
<organism evidence="2">
    <name type="scientific">Guillardia theta (strain CCMP2712)</name>
    <name type="common">Cryptophyte</name>
    <dbReference type="NCBI Taxonomy" id="905079"/>
    <lineage>
        <taxon>Eukaryota</taxon>
        <taxon>Cryptophyceae</taxon>
        <taxon>Pyrenomonadales</taxon>
        <taxon>Geminigeraceae</taxon>
        <taxon>Guillardia</taxon>
    </lineage>
</organism>
<dbReference type="EnsemblProtists" id="EKX50771">
    <property type="protein sequence ID" value="EKX50771"/>
    <property type="gene ID" value="GUITHDRAFT_66452"/>
</dbReference>
<dbReference type="OMA" id="CAIGSVC"/>
<reference evidence="4" key="2">
    <citation type="submission" date="2012-11" db="EMBL/GenBank/DDBJ databases">
        <authorList>
            <person name="Kuo A."/>
            <person name="Curtis B.A."/>
            <person name="Tanifuji G."/>
            <person name="Burki F."/>
            <person name="Gruber A."/>
            <person name="Irimia M."/>
            <person name="Maruyama S."/>
            <person name="Arias M.C."/>
            <person name="Ball S.G."/>
            <person name="Gile G.H."/>
            <person name="Hirakawa Y."/>
            <person name="Hopkins J.F."/>
            <person name="Rensing S.A."/>
            <person name="Schmutz J."/>
            <person name="Symeonidi A."/>
            <person name="Elias M."/>
            <person name="Eveleigh R.J."/>
            <person name="Herman E.K."/>
            <person name="Klute M.J."/>
            <person name="Nakayama T."/>
            <person name="Obornik M."/>
            <person name="Reyes-Prieto A."/>
            <person name="Armbrust E.V."/>
            <person name="Aves S.J."/>
            <person name="Beiko R.G."/>
            <person name="Coutinho P."/>
            <person name="Dacks J.B."/>
            <person name="Durnford D.G."/>
            <person name="Fast N.M."/>
            <person name="Green B.R."/>
            <person name="Grisdale C."/>
            <person name="Hempe F."/>
            <person name="Henrissat B."/>
            <person name="Hoppner M.P."/>
            <person name="Ishida K.-I."/>
            <person name="Kim E."/>
            <person name="Koreny L."/>
            <person name="Kroth P.G."/>
            <person name="Liu Y."/>
            <person name="Malik S.-B."/>
            <person name="Maier U.G."/>
            <person name="McRose D."/>
            <person name="Mock T."/>
            <person name="Neilson J.A."/>
            <person name="Onodera N.T."/>
            <person name="Poole A.M."/>
            <person name="Pritham E.J."/>
            <person name="Richards T.A."/>
            <person name="Rocap G."/>
            <person name="Roy S.W."/>
            <person name="Sarai C."/>
            <person name="Schaack S."/>
            <person name="Shirato S."/>
            <person name="Slamovits C.H."/>
            <person name="Spencer D.F."/>
            <person name="Suzuki S."/>
            <person name="Worden A.Z."/>
            <person name="Zauner S."/>
            <person name="Barry K."/>
            <person name="Bell C."/>
            <person name="Bharti A.K."/>
            <person name="Crow J.A."/>
            <person name="Grimwood J."/>
            <person name="Kramer R."/>
            <person name="Lindquist E."/>
            <person name="Lucas S."/>
            <person name="Salamov A."/>
            <person name="McFadden G.I."/>
            <person name="Lane C.E."/>
            <person name="Keeling P.J."/>
            <person name="Gray M.W."/>
            <person name="Grigoriev I.V."/>
            <person name="Archibald J.M."/>
        </authorList>
    </citation>
    <scope>NUCLEOTIDE SEQUENCE</scope>
    <source>
        <strain evidence="4">CCMP2712</strain>
    </source>
</reference>
<evidence type="ECO:0000313" key="2">
    <source>
        <dbReference type="EMBL" id="EKX50771.1"/>
    </source>
</evidence>
<protein>
    <recommendedName>
        <fullName evidence="1">Tyrosine-protein kinase ephrin type A/B receptor-like domain-containing protein</fullName>
    </recommendedName>
</protein>
<dbReference type="EMBL" id="JH992977">
    <property type="protein sequence ID" value="EKX50771.1"/>
    <property type="molecule type" value="Genomic_DNA"/>
</dbReference>
<dbReference type="InterPro" id="IPR011641">
    <property type="entry name" value="Tyr-kin_ephrin_A/B_rcpt-like"/>
</dbReference>
<dbReference type="RefSeq" id="XP_005837751.1">
    <property type="nucleotide sequence ID" value="XM_005837694.1"/>
</dbReference>
<dbReference type="GeneID" id="17307448"/>
<proteinExistence type="predicted"/>
<dbReference type="Proteomes" id="UP000011087">
    <property type="component" value="Unassembled WGS sequence"/>
</dbReference>
<dbReference type="PANTHER" id="PTHR46104">
    <property type="entry name" value="GENE 9195-RELATED-RELATED"/>
    <property type="match status" value="1"/>
</dbReference>
<evidence type="ECO:0000259" key="1">
    <source>
        <dbReference type="Pfam" id="PF07699"/>
    </source>
</evidence>
<dbReference type="SUPFAM" id="SSF57184">
    <property type="entry name" value="Growth factor receptor domain"/>
    <property type="match status" value="2"/>
</dbReference>
<dbReference type="STRING" id="905079.L1JQD5"/>
<dbReference type="PaxDb" id="55529-EKX50771"/>
<dbReference type="Gene3D" id="2.10.50.10">
    <property type="entry name" value="Tumor Necrosis Factor Receptor, subunit A, domain 2"/>
    <property type="match status" value="1"/>
</dbReference>
<evidence type="ECO:0000313" key="3">
    <source>
        <dbReference type="EnsemblProtists" id="EKX50771"/>
    </source>
</evidence>
<evidence type="ECO:0000313" key="4">
    <source>
        <dbReference type="Proteomes" id="UP000011087"/>
    </source>
</evidence>
<dbReference type="InterPro" id="IPR009030">
    <property type="entry name" value="Growth_fac_rcpt_cys_sf"/>
</dbReference>
<name>L1JQD5_GUITC</name>